<dbReference type="Proteomes" id="UP000235145">
    <property type="component" value="Unassembled WGS sequence"/>
</dbReference>
<dbReference type="GO" id="GO:0016020">
    <property type="term" value="C:membrane"/>
    <property type="evidence" value="ECO:0007669"/>
    <property type="project" value="UniProtKB-SubCell"/>
</dbReference>
<comment type="subcellular location">
    <subcellularLocation>
        <location evidence="1">Membrane</location>
    </subcellularLocation>
</comment>
<dbReference type="FunFam" id="3.80.10.10:FF:000542">
    <property type="entry name" value="Leucine-rich repeat protein kinase family protein"/>
    <property type="match status" value="1"/>
</dbReference>
<organism evidence="6 7">
    <name type="scientific">Lactuca sativa</name>
    <name type="common">Garden lettuce</name>
    <dbReference type="NCBI Taxonomy" id="4236"/>
    <lineage>
        <taxon>Eukaryota</taxon>
        <taxon>Viridiplantae</taxon>
        <taxon>Streptophyta</taxon>
        <taxon>Embryophyta</taxon>
        <taxon>Tracheophyta</taxon>
        <taxon>Spermatophyta</taxon>
        <taxon>Magnoliopsida</taxon>
        <taxon>eudicotyledons</taxon>
        <taxon>Gunneridae</taxon>
        <taxon>Pentapetalae</taxon>
        <taxon>asterids</taxon>
        <taxon>campanulids</taxon>
        <taxon>Asterales</taxon>
        <taxon>Asteraceae</taxon>
        <taxon>Cichorioideae</taxon>
        <taxon>Cichorieae</taxon>
        <taxon>Lactucinae</taxon>
        <taxon>Lactuca</taxon>
    </lineage>
</organism>
<dbReference type="Pfam" id="PF10236">
    <property type="entry name" value="DAP3"/>
    <property type="match status" value="1"/>
</dbReference>
<accession>A0A9R1WB46</accession>
<evidence type="ECO:0000256" key="2">
    <source>
        <dbReference type="ARBA" id="ARBA00022729"/>
    </source>
</evidence>
<evidence type="ECO:0000256" key="4">
    <source>
        <dbReference type="ARBA" id="ARBA00023136"/>
    </source>
</evidence>
<keyword evidence="7" id="KW-1185">Reference proteome</keyword>
<dbReference type="SUPFAM" id="SSF52058">
    <property type="entry name" value="L domain-like"/>
    <property type="match status" value="1"/>
</dbReference>
<evidence type="ECO:0000256" key="5">
    <source>
        <dbReference type="ARBA" id="ARBA00023180"/>
    </source>
</evidence>
<keyword evidence="2" id="KW-0732">Signal</keyword>
<dbReference type="EMBL" id="NBSK02000003">
    <property type="protein sequence ID" value="KAJ0219401.1"/>
    <property type="molecule type" value="Genomic_DNA"/>
</dbReference>
<protein>
    <submittedName>
        <fullName evidence="6">Uncharacterized protein</fullName>
    </submittedName>
</protein>
<comment type="caution">
    <text evidence="6">The sequence shown here is derived from an EMBL/GenBank/DDBJ whole genome shotgun (WGS) entry which is preliminary data.</text>
</comment>
<dbReference type="AlphaFoldDB" id="A0A9R1WB46"/>
<dbReference type="InterPro" id="IPR019368">
    <property type="entry name" value="Ribosomal_mS29"/>
</dbReference>
<keyword evidence="4" id="KW-0472">Membrane</keyword>
<sequence>MMIKRTHPHSFCYLLKSIFFHSADILRKELEHKAFLTSSRAFAAKKAKSLGAKAGNKKAQPKCKAGVKKNLKQEEAIGSSIDDAAHDLISDERNQRRLLDEDKRDMSLDIGPNGRPKKLEEVLPERLPVRMEKEFDESMRDALQKQIVLDGPESCGKSIALAMLVHWARDEGWLVLYIVYTINIVRKSVLIATMALVLKVSFSFKELENYMEDDYLVFDCPWAISFGQEDLSDNQLQGPIPMSNETAPGLDRLKNAKHFHLVDNQLSGDIRSELFRSDMTLIHVIFNNNQLSGKIPSLIGLMSTLKAVRLDSNSLDGIVPQNITNLKSVSKLLMEKTQLQGEIPSTLFQPQLEKILSLTDGEELKSSEEPLAQKLTITDEGGLKILFYRGKESEEEAMKKQTLKRRRNVHLTFHFLDLLPRHSIFHRECHGVYMSVPLGESLINKCAGCELHLALLRAPTDFED</sequence>
<dbReference type="Gene3D" id="3.80.10.10">
    <property type="entry name" value="Ribonuclease Inhibitor"/>
    <property type="match status" value="1"/>
</dbReference>
<evidence type="ECO:0000313" key="7">
    <source>
        <dbReference type="Proteomes" id="UP000235145"/>
    </source>
</evidence>
<dbReference type="PANTHER" id="PTHR45974:SF233">
    <property type="entry name" value="PROTEIN KINASE DOMAIN-CONTAINING PROTEIN"/>
    <property type="match status" value="1"/>
</dbReference>
<evidence type="ECO:0000313" key="6">
    <source>
        <dbReference type="EMBL" id="KAJ0219401.1"/>
    </source>
</evidence>
<keyword evidence="3" id="KW-0677">Repeat</keyword>
<evidence type="ECO:0000256" key="3">
    <source>
        <dbReference type="ARBA" id="ARBA00022737"/>
    </source>
</evidence>
<evidence type="ECO:0000256" key="1">
    <source>
        <dbReference type="ARBA" id="ARBA00004370"/>
    </source>
</evidence>
<proteinExistence type="predicted"/>
<name>A0A9R1WB46_LACSA</name>
<dbReference type="InterPro" id="IPR032675">
    <property type="entry name" value="LRR_dom_sf"/>
</dbReference>
<keyword evidence="5" id="KW-0325">Glycoprotein</keyword>
<dbReference type="PANTHER" id="PTHR45974">
    <property type="entry name" value="RECEPTOR-LIKE PROTEIN 55"/>
    <property type="match status" value="1"/>
</dbReference>
<reference evidence="6 7" key="1">
    <citation type="journal article" date="2017" name="Nat. Commun.">
        <title>Genome assembly with in vitro proximity ligation data and whole-genome triplication in lettuce.</title>
        <authorList>
            <person name="Reyes-Chin-Wo S."/>
            <person name="Wang Z."/>
            <person name="Yang X."/>
            <person name="Kozik A."/>
            <person name="Arikit S."/>
            <person name="Song C."/>
            <person name="Xia L."/>
            <person name="Froenicke L."/>
            <person name="Lavelle D.O."/>
            <person name="Truco M.J."/>
            <person name="Xia R."/>
            <person name="Zhu S."/>
            <person name="Xu C."/>
            <person name="Xu H."/>
            <person name="Xu X."/>
            <person name="Cox K."/>
            <person name="Korf I."/>
            <person name="Meyers B.C."/>
            <person name="Michelmore R.W."/>
        </authorList>
    </citation>
    <scope>NUCLEOTIDE SEQUENCE [LARGE SCALE GENOMIC DNA]</scope>
    <source>
        <strain evidence="7">cv. Salinas</strain>
        <tissue evidence="6">Seedlings</tissue>
    </source>
</reference>
<gene>
    <name evidence="6" type="ORF">LSAT_V11C300148080</name>
</gene>